<comment type="caution">
    <text evidence="1">The sequence shown here is derived from an EMBL/GenBank/DDBJ whole genome shotgun (WGS) entry which is preliminary data.</text>
</comment>
<accession>A0A8H7SQY2</accession>
<dbReference type="AlphaFoldDB" id="A0A8H7SQY2"/>
<evidence type="ECO:0000313" key="2">
    <source>
        <dbReference type="Proteomes" id="UP000613177"/>
    </source>
</evidence>
<protein>
    <submittedName>
        <fullName evidence="1">Uncharacterized protein</fullName>
    </submittedName>
</protein>
<evidence type="ECO:0000313" key="1">
    <source>
        <dbReference type="EMBL" id="KAG2233657.1"/>
    </source>
</evidence>
<gene>
    <name evidence="1" type="ORF">INT48_008447</name>
</gene>
<name>A0A8H7SQY2_9FUNG</name>
<proteinExistence type="predicted"/>
<keyword evidence="2" id="KW-1185">Reference proteome</keyword>
<sequence>MLRLEDIKFATPEPEPTSFLSESTDESFELKEKPSEYDNLLIQPFDLSDRSQPFVVSFY</sequence>
<reference evidence="1" key="1">
    <citation type="submission" date="2021-01" db="EMBL/GenBank/DDBJ databases">
        <title>Metabolic potential, ecology and presence of endohyphal bacteria is reflected in genomic diversity of Mucoromycotina.</title>
        <authorList>
            <person name="Muszewska A."/>
            <person name="Okrasinska A."/>
            <person name="Steczkiewicz K."/>
            <person name="Drgas O."/>
            <person name="Orlowska M."/>
            <person name="Perlinska-Lenart U."/>
            <person name="Aleksandrzak-Piekarczyk T."/>
            <person name="Szatraj K."/>
            <person name="Zielenkiewicz U."/>
            <person name="Pilsyk S."/>
            <person name="Malc E."/>
            <person name="Mieczkowski P."/>
            <person name="Kruszewska J.S."/>
            <person name="Biernat P."/>
            <person name="Pawlowska J."/>
        </authorList>
    </citation>
    <scope>NUCLEOTIDE SEQUENCE</scope>
    <source>
        <strain evidence="1">WA0000018081</strain>
    </source>
</reference>
<dbReference type="Proteomes" id="UP000613177">
    <property type="component" value="Unassembled WGS sequence"/>
</dbReference>
<dbReference type="EMBL" id="JAEPRE010000073">
    <property type="protein sequence ID" value="KAG2233657.1"/>
    <property type="molecule type" value="Genomic_DNA"/>
</dbReference>
<organism evidence="1 2">
    <name type="scientific">Thamnidium elegans</name>
    <dbReference type="NCBI Taxonomy" id="101142"/>
    <lineage>
        <taxon>Eukaryota</taxon>
        <taxon>Fungi</taxon>
        <taxon>Fungi incertae sedis</taxon>
        <taxon>Mucoromycota</taxon>
        <taxon>Mucoromycotina</taxon>
        <taxon>Mucoromycetes</taxon>
        <taxon>Mucorales</taxon>
        <taxon>Mucorineae</taxon>
        <taxon>Mucoraceae</taxon>
        <taxon>Thamnidium</taxon>
    </lineage>
</organism>